<feature type="domain" description="Ig-like" evidence="10">
    <location>
        <begin position="438"/>
        <end position="512"/>
    </location>
</feature>
<feature type="domain" description="Ig-like" evidence="10">
    <location>
        <begin position="6477"/>
        <end position="6560"/>
    </location>
</feature>
<dbReference type="SMART" id="SM00220">
    <property type="entry name" value="S_TKc"/>
    <property type="match status" value="1"/>
</dbReference>
<reference evidence="12" key="2">
    <citation type="submission" date="2025-05" db="UniProtKB">
        <authorList>
            <consortium name="EnsemblMetazoa"/>
        </authorList>
    </citation>
    <scope>IDENTIFICATION</scope>
</reference>
<evidence type="ECO:0000256" key="5">
    <source>
        <dbReference type="ARBA" id="ARBA00023319"/>
    </source>
</evidence>
<feature type="domain" description="Fibronectin type-III" evidence="11">
    <location>
        <begin position="5915"/>
        <end position="6015"/>
    </location>
</feature>
<feature type="region of interest" description="Disordered" evidence="8">
    <location>
        <begin position="1"/>
        <end position="30"/>
    </location>
</feature>
<dbReference type="Proteomes" id="UP001652680">
    <property type="component" value="Unassembled WGS sequence"/>
</dbReference>
<gene>
    <name evidence="12" type="primary">108048860</name>
</gene>
<evidence type="ECO:0000256" key="8">
    <source>
        <dbReference type="SAM" id="MobiDB-lite"/>
    </source>
</evidence>
<evidence type="ECO:0000256" key="7">
    <source>
        <dbReference type="SAM" id="Coils"/>
    </source>
</evidence>
<feature type="domain" description="Ig-like" evidence="10">
    <location>
        <begin position="6140"/>
        <end position="6222"/>
    </location>
</feature>
<feature type="compositionally biased region" description="Basic and acidic residues" evidence="8">
    <location>
        <begin position="3642"/>
        <end position="3700"/>
    </location>
</feature>
<dbReference type="PANTHER" id="PTHR13817">
    <property type="entry name" value="TITIN"/>
    <property type="match status" value="1"/>
</dbReference>
<feature type="region of interest" description="Disordered" evidence="8">
    <location>
        <begin position="5443"/>
        <end position="5466"/>
    </location>
</feature>
<dbReference type="InterPro" id="IPR013098">
    <property type="entry name" value="Ig_I-set"/>
</dbReference>
<feature type="coiled-coil region" evidence="7">
    <location>
        <begin position="1532"/>
        <end position="1601"/>
    </location>
</feature>
<dbReference type="InterPro" id="IPR008271">
    <property type="entry name" value="Ser/Thr_kinase_AS"/>
</dbReference>
<feature type="region of interest" description="Disordered" evidence="8">
    <location>
        <begin position="4369"/>
        <end position="4414"/>
    </location>
</feature>
<feature type="compositionally biased region" description="Basic and acidic residues" evidence="8">
    <location>
        <begin position="2327"/>
        <end position="2358"/>
    </location>
</feature>
<feature type="binding site" evidence="6">
    <location>
        <position position="7343"/>
    </location>
    <ligand>
        <name>ATP</name>
        <dbReference type="ChEBI" id="CHEBI:30616"/>
    </ligand>
</feature>
<evidence type="ECO:0000313" key="12">
    <source>
        <dbReference type="EnsemblMetazoa" id="XP_044317902.1"/>
    </source>
</evidence>
<feature type="domain" description="Ig-like" evidence="10">
    <location>
        <begin position="27"/>
        <end position="119"/>
    </location>
</feature>
<feature type="region of interest" description="Disordered" evidence="8">
    <location>
        <begin position="4825"/>
        <end position="4921"/>
    </location>
</feature>
<feature type="compositionally biased region" description="Basic and acidic residues" evidence="8">
    <location>
        <begin position="2992"/>
        <end position="3050"/>
    </location>
</feature>
<dbReference type="Pfam" id="PF00069">
    <property type="entry name" value="Pkinase"/>
    <property type="match status" value="1"/>
</dbReference>
<feature type="domain" description="Ig-like" evidence="10">
    <location>
        <begin position="537"/>
        <end position="621"/>
    </location>
</feature>
<dbReference type="PROSITE" id="PS00107">
    <property type="entry name" value="PROTEIN_KINASE_ATP"/>
    <property type="match status" value="1"/>
</dbReference>
<evidence type="ECO:0000256" key="2">
    <source>
        <dbReference type="ARBA" id="ARBA00022737"/>
    </source>
</evidence>
<dbReference type="PROSITE" id="PS50011">
    <property type="entry name" value="PROTEIN_KINASE_DOM"/>
    <property type="match status" value="1"/>
</dbReference>
<feature type="compositionally biased region" description="Basic and acidic residues" evidence="8">
    <location>
        <begin position="3122"/>
        <end position="3180"/>
    </location>
</feature>
<dbReference type="InterPro" id="IPR017441">
    <property type="entry name" value="Protein_kinase_ATP_BS"/>
</dbReference>
<feature type="domain" description="Ig-like" evidence="10">
    <location>
        <begin position="6019"/>
        <end position="6109"/>
    </location>
</feature>
<feature type="coiled-coil region" evidence="7">
    <location>
        <begin position="1941"/>
        <end position="1968"/>
    </location>
</feature>
<evidence type="ECO:0000313" key="13">
    <source>
        <dbReference type="Proteomes" id="UP001652680"/>
    </source>
</evidence>
<evidence type="ECO:0000256" key="1">
    <source>
        <dbReference type="ARBA" id="ARBA00006692"/>
    </source>
</evidence>
<feature type="compositionally biased region" description="Basic and acidic residues" evidence="8">
    <location>
        <begin position="3317"/>
        <end position="3370"/>
    </location>
</feature>
<dbReference type="InterPro" id="IPR003599">
    <property type="entry name" value="Ig_sub"/>
</dbReference>
<feature type="region of interest" description="Disordered" evidence="8">
    <location>
        <begin position="7887"/>
        <end position="7917"/>
    </location>
</feature>
<dbReference type="InterPro" id="IPR003598">
    <property type="entry name" value="Ig_sub2"/>
</dbReference>
<feature type="region of interest" description="Disordered" evidence="8">
    <location>
        <begin position="7828"/>
        <end position="7869"/>
    </location>
</feature>
<dbReference type="Pfam" id="PF00041">
    <property type="entry name" value="fn3"/>
    <property type="match status" value="1"/>
</dbReference>
<evidence type="ECO:0008006" key="14">
    <source>
        <dbReference type="Google" id="ProtNLM"/>
    </source>
</evidence>
<dbReference type="InterPro" id="IPR011009">
    <property type="entry name" value="Kinase-like_dom_sf"/>
</dbReference>
<feature type="region of interest" description="Disordered" evidence="8">
    <location>
        <begin position="2674"/>
        <end position="3100"/>
    </location>
</feature>
<feature type="compositionally biased region" description="Basic and acidic residues" evidence="8">
    <location>
        <begin position="4752"/>
        <end position="4810"/>
    </location>
</feature>
<feature type="compositionally biased region" description="Basic and acidic residues" evidence="8">
    <location>
        <begin position="4492"/>
        <end position="4549"/>
    </location>
</feature>
<feature type="domain" description="Fibronectin type-III" evidence="11">
    <location>
        <begin position="7186"/>
        <end position="7286"/>
    </location>
</feature>
<feature type="compositionally biased region" description="Gly residues" evidence="8">
    <location>
        <begin position="7900"/>
        <end position="7910"/>
    </location>
</feature>
<dbReference type="InterPro" id="IPR036116">
    <property type="entry name" value="FN3_sf"/>
</dbReference>
<feature type="domain" description="Ig-like" evidence="10">
    <location>
        <begin position="6239"/>
        <end position="6329"/>
    </location>
</feature>
<feature type="compositionally biased region" description="Polar residues" evidence="8">
    <location>
        <begin position="7855"/>
        <end position="7869"/>
    </location>
</feature>
<dbReference type="InterPro" id="IPR013106">
    <property type="entry name" value="Ig_V-set"/>
</dbReference>
<feature type="compositionally biased region" description="Basic and acidic residues" evidence="8">
    <location>
        <begin position="3512"/>
        <end position="3570"/>
    </location>
</feature>
<organism evidence="12 13">
    <name type="scientific">Drosophila rhopaloa</name>
    <name type="common">Fruit fly</name>
    <dbReference type="NCBI Taxonomy" id="1041015"/>
    <lineage>
        <taxon>Eukaryota</taxon>
        <taxon>Metazoa</taxon>
        <taxon>Ecdysozoa</taxon>
        <taxon>Arthropoda</taxon>
        <taxon>Hexapoda</taxon>
        <taxon>Insecta</taxon>
        <taxon>Pterygota</taxon>
        <taxon>Neoptera</taxon>
        <taxon>Endopterygota</taxon>
        <taxon>Diptera</taxon>
        <taxon>Brachycera</taxon>
        <taxon>Muscomorpha</taxon>
        <taxon>Ephydroidea</taxon>
        <taxon>Drosophilidae</taxon>
        <taxon>Drosophila</taxon>
        <taxon>Sophophora</taxon>
    </lineage>
</organism>
<feature type="domain" description="Protein kinase" evidence="9">
    <location>
        <begin position="7313"/>
        <end position="7569"/>
    </location>
</feature>
<feature type="compositionally biased region" description="Basic and acidic residues" evidence="8">
    <location>
        <begin position="3252"/>
        <end position="3310"/>
    </location>
</feature>
<feature type="compositionally biased region" description="Basic and acidic residues" evidence="8">
    <location>
        <begin position="4825"/>
        <end position="4848"/>
    </location>
</feature>
<dbReference type="InterPro" id="IPR007110">
    <property type="entry name" value="Ig-like_dom"/>
</dbReference>
<accession>A0ABM5JGF3</accession>
<dbReference type="InterPro" id="IPR000719">
    <property type="entry name" value="Prot_kinase_dom"/>
</dbReference>
<protein>
    <recommendedName>
        <fullName evidence="14">Titin</fullName>
    </recommendedName>
</protein>
<evidence type="ECO:0000256" key="4">
    <source>
        <dbReference type="ARBA" id="ARBA00022840"/>
    </source>
</evidence>
<feature type="compositionally biased region" description="Basic and acidic residues" evidence="8">
    <location>
        <begin position="2797"/>
        <end position="2855"/>
    </location>
</feature>
<dbReference type="Gene3D" id="3.30.200.20">
    <property type="entry name" value="Phosphorylase Kinase, domain 1"/>
    <property type="match status" value="1"/>
</dbReference>
<comment type="similarity">
    <text evidence="1">Belongs to the protein kinase superfamily. CAMK Ser/Thr protein kinase family.</text>
</comment>
<feature type="compositionally biased region" description="Polar residues" evidence="8">
    <location>
        <begin position="5449"/>
        <end position="5462"/>
    </location>
</feature>
<feature type="region of interest" description="Disordered" evidence="8">
    <location>
        <begin position="6577"/>
        <end position="6605"/>
    </location>
</feature>
<feature type="compositionally biased region" description="Basic and acidic residues" evidence="8">
    <location>
        <begin position="2927"/>
        <end position="2985"/>
    </location>
</feature>
<feature type="compositionally biased region" description="Basic and acidic residues" evidence="8">
    <location>
        <begin position="3447"/>
        <end position="3505"/>
    </location>
</feature>
<dbReference type="SUPFAM" id="SSF48726">
    <property type="entry name" value="Immunoglobulin"/>
    <property type="match status" value="24"/>
</dbReference>
<feature type="compositionally biased region" description="Basic and acidic residues" evidence="8">
    <location>
        <begin position="3772"/>
        <end position="3830"/>
    </location>
</feature>
<feature type="compositionally biased region" description="Basic and acidic residues" evidence="8">
    <location>
        <begin position="3837"/>
        <end position="3895"/>
    </location>
</feature>
<dbReference type="PROSITE" id="PS50835">
    <property type="entry name" value="IG_LIKE"/>
    <property type="match status" value="21"/>
</dbReference>
<feature type="domain" description="Ig-like" evidence="10">
    <location>
        <begin position="5220"/>
        <end position="5327"/>
    </location>
</feature>
<feature type="compositionally biased region" description="Low complexity" evidence="8">
    <location>
        <begin position="941"/>
        <end position="958"/>
    </location>
</feature>
<dbReference type="SUPFAM" id="SSF56112">
    <property type="entry name" value="Protein kinase-like (PK-like)"/>
    <property type="match status" value="1"/>
</dbReference>
<feature type="domain" description="Ig-like" evidence="10">
    <location>
        <begin position="5337"/>
        <end position="5424"/>
    </location>
</feature>
<feature type="region of interest" description="Disordered" evidence="8">
    <location>
        <begin position="3116"/>
        <end position="3943"/>
    </location>
</feature>
<feature type="compositionally biased region" description="Basic and acidic residues" evidence="8">
    <location>
        <begin position="2680"/>
        <end position="2790"/>
    </location>
</feature>
<dbReference type="InterPro" id="IPR003961">
    <property type="entry name" value="FN3_dom"/>
</dbReference>
<feature type="domain" description="Ig-like" evidence="10">
    <location>
        <begin position="6858"/>
        <end position="6944"/>
    </location>
</feature>
<evidence type="ECO:0000259" key="10">
    <source>
        <dbReference type="PROSITE" id="PS50835"/>
    </source>
</evidence>
<dbReference type="InterPro" id="IPR050964">
    <property type="entry name" value="Striated_Muscle_Regulatory"/>
</dbReference>
<reference evidence="13" key="1">
    <citation type="journal article" date="2021" name="Elife">
        <title>Highly contiguous assemblies of 101 drosophilid genomes.</title>
        <authorList>
            <person name="Kim B.Y."/>
            <person name="Wang J.R."/>
            <person name="Miller D.E."/>
            <person name="Barmina O."/>
            <person name="Delaney E."/>
            <person name="Thompson A."/>
            <person name="Comeault A.A."/>
            <person name="Peede D."/>
            <person name="D'Agostino E.R."/>
            <person name="Pelaez J."/>
            <person name="Aguilar J.M."/>
            <person name="Haji D."/>
            <person name="Matsunaga T."/>
            <person name="Armstrong E.E."/>
            <person name="Zych M."/>
            <person name="Ogawa Y."/>
            <person name="Stamenkovic-Radak M."/>
            <person name="Jelic M."/>
            <person name="Veselinovic M.S."/>
            <person name="Tanaskovic M."/>
            <person name="Eric P."/>
            <person name="Gao J.J."/>
            <person name="Katoh T.K."/>
            <person name="Toda M.J."/>
            <person name="Watabe H."/>
            <person name="Watada M."/>
            <person name="Davis J.S."/>
            <person name="Moyle L.C."/>
            <person name="Manoli G."/>
            <person name="Bertolini E."/>
            <person name="Kostal V."/>
            <person name="Hawley R.S."/>
            <person name="Takahashi A."/>
            <person name="Jones C.D."/>
            <person name="Price D.K."/>
            <person name="Whiteman N."/>
            <person name="Kopp A."/>
            <person name="Matute D.R."/>
            <person name="Petrov D.A."/>
        </authorList>
    </citation>
    <scope>NUCLEOTIDE SEQUENCE [LARGE SCALE GENOMIC DNA]</scope>
</reference>
<feature type="region of interest" description="Disordered" evidence="8">
    <location>
        <begin position="3965"/>
        <end position="3987"/>
    </location>
</feature>
<evidence type="ECO:0000259" key="11">
    <source>
        <dbReference type="PROSITE" id="PS50853"/>
    </source>
</evidence>
<dbReference type="InterPro" id="IPR036179">
    <property type="entry name" value="Ig-like_dom_sf"/>
</dbReference>
<dbReference type="CDD" id="cd00063">
    <property type="entry name" value="FN3"/>
    <property type="match status" value="2"/>
</dbReference>
<feature type="domain" description="Ig-like" evidence="10">
    <location>
        <begin position="7067"/>
        <end position="7182"/>
    </location>
</feature>
<keyword evidence="4 6" id="KW-0067">ATP-binding</keyword>
<keyword evidence="2" id="KW-0677">Repeat</keyword>
<dbReference type="PROSITE" id="PS00108">
    <property type="entry name" value="PROTEIN_KINASE_ST"/>
    <property type="match status" value="1"/>
</dbReference>
<feature type="compositionally biased region" description="Basic and acidic residues" evidence="8">
    <location>
        <begin position="3057"/>
        <end position="3100"/>
    </location>
</feature>
<name>A0ABM5JGF3_DRORH</name>
<sequence length="7938" mass="887419">MERSPADNAAEPPGRDGGFEAGQRQPPRITFSENSSSLIRCIPNERATLFVKIDCAEEDEPELLPFKFEWSRNEIPIENSDRFRITATSNAVQLAVEHVQREDAGHYTLFARTKSQDVVRRHVELIVEDRSTGDDPPVFLRRLLDLSVKVGTRTRLLTEIRSSTDLKLTWYRNDRRVCASDRITEVNEGTFHYLEVSPVTLDDGGQWMLMAENFGGRNSCLGTLNVLVPKAYKTPEFVEELRAVLTEQGTVSLECKVVGVPTPHLRWFKDSKEIKAGDMFALTANADDPTSLGTYTCEARNCMGVTYSSSKVHVVGRGSREGSLKPADSVASNAPPPIFTNELRDMSLLIGETIILGCQVVVPPWPKSVCWYNANGRVETGERYKLIEDGLGVYMIEVKPSECCDAGEWKCVVTSFDGSVGVSSCSVAMDIPRNYRKPRFMESLRAVLTEEGLVSFECKVVGFPTPLLKWFKDGHELKPGDVYQLTGTNSLGTYCCIARNCMGETSSTAVLTVEDIQNQLTDEERMVFTQQNQNQAPKFLTGLKSTDAKINEPFQIKVVVRATPDPILSWFRDELPIDPNERYNHYRGENEDWLLDIKSVEFVDQAEWKCVAVNDFGTSITSCFLKLQIPRHYKKPRFLECLRAVLTEEGAVNLECKVIGVPQPALKWYKDGVELKPGDIHRIISGQDGTCCLGTYTCEARNCMGVVASSASLLGFEDAQRSQQQQQKSEQSHENELQRNFSLSTIQEERTSQMYETPVGDITIDEKGDVSFSFDGKEVSVSLYETPDLTEEEALKIVEMYADQISEHVTEHNIVELPPLRFVKETSQSGKLLMEAVVIDISPEYFTVEDDMRTEADMDDISINEITVHGSSGREERVDRETEQFVQDSFNKMEEELSLSAPIRKRKKSKPTETDEFFSLSKASASGSQGEEETSDLQTFASAQMSASQKAASEAQTSPEKAASEAQTSPEKDKDAMAPPKRKKSKKPTDSDSSKTTEDEARLQDISGAVGDGLMVRPSSHAKAITDENEINKNLMALVPLAKLLKVIENHLTAVENEVMEQSTMMMTPSAADQSIAIIRNIIDPIKQIESKLRVYSGETQIDALIQSMDEDIRRLHMGLQVIEKCVEIDETGATLIQRTSVCIIDSVADQMKRALEELKIVSRKFESECLRSQIELTADDIQQGLEITQGTIKSQALLQEAQELEAAKHFSETVEKMQEVPDSISFATISEANLPSEASALKEICKPVAKIQEALERVEMELSLEESEEQIYKKVHQKVLESIVEPIKQLQSTLQSIEDKTESLVGSESMEQKINMAILDIVTPPLFELNKGLEVILNEKSDSVDGGMLTVSTVESMVPPLQEIQNGLAQLGQDLESGQASMHQEELRSEPALDVADTQKLLQSFAQAVLHFETNIERISPRLSSNVKIRLLNLKDELSALISSILERDITGHHVELLDRLKRPVDELNYCIRQTEVKNMTGSLADLIEPLSMLQENTQKGHGRLLTAREPDQQALQTLDNIRSIIRNVVIDIEEHEFKILQQEIQQDEEQASQQQDKSFSALRKVLETKVSLEEAVGNIETLQEALNKISESLKASERVKTSSNEAQVHLLRILQIAKGLATFSEAETTLDVNEANTTRILFECGKSFADLAKALESPESLSDNELLHALNQFGDIVGQQKQSMDEKLSIASPLSSLIHVLENLKPPMASMEDLSTLDDVSVLKSAAESLPTEPEAEPLSAEKPSSVAVLLSDLNQGITSVLSHCEDPDVVSLHGTTAQQVQAAIVKMQELQNSLALVHETNVAETAHSLSEASQQGTFAEALCSLERCVLQVEECMAHSGVENMSELELSKLKTLATPLRDVRQYCEQIDVQLLENVVDISTQGDISDLKSSGHQQTVSDHIQEVALVEEEPKVEVFDIQQGVASGIKQLEACLEVTHADANKELQQVGKIMEQLKSDLENIQTALVTDSVQQETVLAQAEIARTMFRLKESLVHTYESGLVDSLENVESAFEDILLSLPILETQLAEEMFGKIEKAFSNFVVHCERLDAVDNQKLKTLKNPIENLVRSIGAVAAQPTVDVDKSSAVVVQLQTSLMAAFRSLNEVSDEVSNEVLGGLLKTQSSLVTVFDFIENNENTIRVIELLQEIDSITAELKALSQIPNEPTVPIDISIIIENVSSGKTFLTEIEEGLQANNPQCILLLDENTDDIAQLEATLVQIEKEILSQPQLTQITAKQFSLIDTLQLQINVLQEKLNKLNVFLSDLQNQSDVSSPESAFDTDIEVKEGSGSQEDIEPEAKRPKIVETQQQLDSKKLPESKPIVTEEIPKKTIDDSKKSKETELLPDDKTLMEKELKIKSTSQDSDQKAKDASEVVPEKVSDLEINEPNLIENEKGQKDINAALQKASPETIFEALTQKLSVANYDTDNDGIKSIIAESQDILENINNVDKVSKSIFKLREHIVHTYDGKPPEEQKDKELVEEFIESLFEACPEATEQVIQTYIKEIKTNIILTKAAIQLIDDSNMFTKPSLLVPKLINLEKISEKIQSEPHIDKSSEKMVSLQQNLMDIFIILDDLLNEKSEQLSPKIEEIKKILLSEYDYIENRQGLLHTAVVNGKIQIITQKILNICEDFKDFIDQQIKSEFESTEISATVEQDRDMGKETQDQVDKGIEQITFNQEKSKVDNEKISQEKNEEPKKTEIMDTETKLKKTESLERQILEEKQSEAETQKPADKDVEQKSQKPEVSEVVAEKISEEKIDEPKKPEIKESETKSEKAEALEKQVLEEKQLESGAQKPADKDIEQKSQKPEVSEVVAEKITEEKIDEPKKPEIKDSETKSEKAEALEKQVLEEKQLEAGVQKLADKDIEQKSQKPEVSEVIAEKITEEKIDEPKKPEIKDSETKSEKAEALEKQVLEKKQLESGAQKPADKDIEQKSQKPEVSEVIEEKITEEKIDEPKKPEIKDSETKSEKAEAMEKQVLEEKQLEAGAQKPADKDIEQKSQKPEVSEVIAEKITEEKIDEPKKPEIKDSETNLEKAEALEKQVLEEKQLEAGAQKPVDKDIEQKSQKPEVSEVIADKITEEKIDEPKKPEIKDSEIKSEKAEALEKQVLEEKLLEAGAQKPADKDIEQKSQKTEVSEVIAEKITEEKIDEPKKPEIKDSETNLEKAEALEKQVLEEKQLEAGAQKPADKDIEQKSQKPEVSEVIAEKITEEKIDEPKKPEIKDSEIKSEKAEALEKQVLEEKQLETGAQKPADKDIEQKSQKPEVSEFIAEKISDEKIDEPKKPEIKESETKSEKAEALEKQVLEEKQLEAGAQKPADKDIEQKSHKPEVSEVIAEKITEEKIDEPKKPEIKDSETKSEKAEALEKQVLEENQLEAGAQKPADKDIEQKSQKPEVSEVIAEKITEEKIDESKKPEIKDSETKSEKAEALEKQVLEEKQLEAGVQKPADKDIEEKSQKPEVFEVVAEKISEEKIDEPKKPEIKESETKSEKAEALEKQVLDEKQLESGAQKPADKDIEQKSQKPEVSEVIAKKITEEKIDEPKKPKIKDSEIKSEEAEALEKQVLEEKQLEAGAQKPADKNIEQKSQKPEVSEVIAEKITEGKIDEPKKPEIKESETKSEKAEALEKQVLEEKQLEAGAQKPADKDIEQKSQKPEVSEVVAEKITEEKIDEPKKPEIKDSETKSEKAEALEKQVLEEKQLEAGAQKPADKNIEQKSQKPEVSEVIAEKITEEKIDEPKKPEIKESETKSEKAEALEKQVLEEKQLEAGAQKSADKDIEQKSQKPEVSEVIAEKITEEKIDEPKKPKIKDSEIKSEEAEALEKQVLEEKQLEAGAQKPADKNIEQKSQKPEVSEVIAEKITEGKIDEPKKPEIKESETKSEKAEALEKQVLEEKQLEAGAQKPADKDIEQKSQKPEVSEAVAEKITEEKINEPKKPEIKDSETKSEKVKAFEKQIVEKKELDAEAKKQDEGFMKQKSEKPQVSEAKKDKSQEDILSILNKQFIEFSKAASSGMKDILTESEVIINNLKDADAVSKLIFKLRERIVHTYDGKSAEDNKLLEAFIESLIEASPEVAEKVMHNYLKEIKTNVILTKAAIQLIDDCNMFTKPSLLVPKLVNLERISVKVQSEQYVDKSSEKMISLQQSLMDIFVILDDLLDEKTDILKPNIEQIKTILLSDYDYVENKQEPLHTAVINGKIQIITKNILAIIEDLKQLTDKQAHLAEVSEGEGSELVAEKISEEKAQESKKTEVKDTKAISEKAKILDKKSIEEENLLEKKQKQVEIPAEGKVQSAEVSEVVSERISEVKPDESQKAEVKDTEDTPKKAKVLDKKSIAVEKLDEKIQKPAEIAAGEKTQTDDISEIVSEKISEEKAQEIKKPEVKDTEAKSKKAKVLEKKSIEEEKLNEKKQKQVEIPVEEKVQQAEVSEVVAEQISEEKTQESKKTEVKDTEAKPKKAKVLEKKSIEEEKLDEKKQKQAEIPADEKVQQAEVSEVVAEKISEEKTQEIKKTEVKDTEAKPKKAKVLEKKSIEEEKLDEKKQKQAEIPADEKVQQAEVSEVVAEKISEEKTQEIKKTEVKDTEAKPKKAKVLEKKSIEEEKLDEKKQKQAEIPADEKVQQAEVSEVVAEKISEEKTQEIKKTEVKDTEAKPKKAKVLEKKSIEEEKLDEKKQKQAEIPADEKVQQAEVAEVVAEKISEETTQEIKKTEVKDTEAKPKKAKVLEKKSIEEEKLDEKTQKQAEIPADEKVQQAEVSEVVAEKISEEKTQESKKTEVKDTEAKPKKAKVLEKKSIEEEKLDENKQKQAEVPADEKVEQAEVSEVLAEKISEGKAQEIKKPEVKDTEAKSKKAKVLEKTSINQEKLDENNQKPTVVVADDKSEKAEVSEVIAEERKKEVKTKKPMDLEKKSADGRELDEKKQKLADKEARKEEAEVINEKILKAQAEKVQVEAKKKDAEEIKVLDEESAYARRKVFEVEESADSVSLQTYKSLGSEYKDKKESRSAKRKPTIDIQLTNRNTASGSDLKLTCGLSGHDMNVEWFKENSPIENGAKYRRTLNDGLSCLEIKSAELSDSGIYRCIASNQNGEVETSCLVTIYEAPSSKFGTPPIFTRNIRDAYHSQGNQLTLECKVSGSPKPHIYWQRDNTLLPVEGAKYQYAEQSDGVKLLTISNFDSNDSGLYTCYAESENGQMKISKFVQASDYIRERTAEKKPIDKVIQEIKRDESSPASTNDNAAAKAKAREAKLRLNLETSLKTMTIGSGNKAQLICYVTGIIEDVHWLRNEERVTKDARHKIYNINGAISLEIYDARVEDSGHYRCVVKNSRQTVESAGQLSVLDQSSGKLPESFSSCITESYDAQRNEIVLSCLVNGRPNVSWMRDDHSICNNRYRTVEEPGGIRKLIIRNPISSDCGIFACYAEHEDRIDSTSTTIRAADLKRLINVSQEEIPAVTERDWTRSQSHLSSGSQVNGNGELHRAGDRVMRSVGKAKPLFHTLLHDRTVSEGANLRLLCAVSGDENTHIEWLKNHKPLPRGDNRYQTLFLNGEASLEIFAAVADDSGNYTCCATNDFGESLTHAQLRVYKHFRESPLPSTFTQPIRDTYSLNENELVLDCRVRGQPRPEIQWIKGTEPIENGEKYKLSDQADGYAKLVILNPTEKDSGVYWCVARNEGAENKISHQVDFKGRQNYSLQKTHGFFHRDPNKPHFLLPLGNQTVCNGGTVAISAEFMQTSTPIEVKWYRDRRVVDGPNVKALADRGVYTLTIMNAGPEVEGTYTCRASNAFGRIESHANIDVAVGAEKDERPPLFLSRPDTEMKIAVGDPFSLSFRIAGEPKPKLTFMKGTKDITQSDRVSKEVSDDYTRFSVQQAQISDSGTYFVVARNNFGTDRIFVTVTVNPRARSATPTQTRWGLPLDSYSDTSYFRDPPGCISTEPLVVDSGPTHISLSWGKPVSANSAPVMAYKVEAWVVGHEGGAYWRELGLTPINSFDAFNLKPNLEYHFRVTPKNRYGWGPTVQTSSPLQVGGVECLPEFVKILPGQAKALLGSSFTLQCNMRGAPRPQVTWSKDGIQLSSSSERVKIRQIGSTCALTIATVSELDSGRYTCEATNSKGRVSTFARLQVVSDSRIYEADSRLKEIAHGRNVADVGDSLPIFTMRLRDRRVQVTYPVRLTCQIVGYPVPEILWYKDDELVHTDRKHLISAEGQFFTLEIAATTLDDSGTYTCLAKNELGSVSCHCTLVVDKGIRAYISPDFYVPLDPFYIFREGSEIRLSTKVEAYPSVGVTWHRNGMRLRPSRRLTATLDSNGYVELIIAEATLRDAGIYVCVASNVVGKVETICRVAIEEEENKNVAPQRSLEIPSIKTDDLPYSKEPLFVVKPRSSEAYEGDNVIIFCEVVGDPKPEVVWLRDFLNPEYYKDAPHFRRIGDGPEYRLEIPSAKLDFTGTYSVIASNCHGEAKAVISLQIFAKDILNSSRMDKVHTRHGKIETLPRFVRNLRNLRCCDGDAISLECHVEADPEPFIIWEKDGHVVPSDRDYVMSFDGTKATLSIPRVYPEDEGEYTCVAKNSVGRSLSSACIIVDVPEEKENMLSRQLTRPSGLLSAHSTPRSTPRSTPARSFSPLRLSYRTSSIDLSGVSERRRSDARNAITAPKFLAIPYNRVVEEGDSVRFQCAISGHPTPWATWDKDGFVVIPTPRVAVKEIDDLRIIEIDEVSFEDAGLYRVTLENDFGRIEATARLDVIRSSRYSKSPSVRSVRASSSRRNAHLYRRLMGPSTAIGGRMALASGYRGSSVPSVRFYHNNVQLEASERVHILLREEDSMALLIVDNVTREDEGLYTCILSGDHDPLISSTTVAFHELGAEIQRRGAVVTEPLPEITKALEGEVIDLSCAIDCDEPYNYIWLRNGEILPDGDEFNYIDHGNGQLCLRINDAFDIDSGTYSCQVFTSDMNVISTSKSSSTSTSNSNSSGFDCSSSGELCVLERDLGRQDEECVQLLKTPLPVVCGSGEEALFYARVFPCEAEAEWYLNGQLLAQADDSLNMTLESYPENGIRLLRMRDVTASRSGEICLQVKHPQAESRRIPASRTYTSLLVLPAIRGNSSCSSLAARSCILTRPEDCTALIGGHVRLSVRYEPFPGTTVVWYKACHPIVESSNVTIRTTGQQSTLYITDISADDSGKYTVEVMNDYGVEASAASVAVEGPPEPPSGQPSVSLGPDRVAVAWCGPPYDGGCMITGFIIEMQTIGGDSETWTQVTRVVDTLAYTVKNLRPQLQYRFRVRAENIHGRSAPGQASELVQITGKPQRSTSDVTDHFGQSVSVQSGGDFKSRFEIIEELGKGRFGTVFKVQERGQPEQLLAAKVIKCIKSQDRQKVLEEISIMRSLQHPKLLQLAASFESPREIVMVMEYITGGELFERVVADDFTLTEMDCILFLRQVCDGVAYMHSQSVVHLDLKPENIMCHTRTSHQIKIIDFGLAQRLDTKAPVRVLFGTPEFIPPEIISYEPIGFQSDMWSVGVICYVLLSGLSPFMGDTDVETFSNITRADYDYDDEAFDCVSQEAKDLISQLLVHRKEERLTAQQCLESKWLCQRHDDNLSNNKICTDKLKKFIIRRKWQKTGNAIRALGRMTSLSVSRRNSAIAMGALSSPRPSISGLGMLTMASAMGSGLSSQMTSLHEEEDDFSVEMPPVEKRTVLKLRDKSQCSERSDSGYSECSNCSGAQETLLLSLAKSKLEAIAKASTALTVVQDAEHPVSLELPTTGNAIMRSDFTNTVKMRKKSLEDSAAREKPKSKPLVKPLCESKLKVSQLKDRFQVSPAPASASAANKPPLAFEPFKIAKVASVGRISRTEEPGKTGRVIGTGSGSSKGKPPQARSMPSSPLPQRSATPTRLMSHRVREAAERLAQQHTVASAQRQLANAGGSGNNFGNGNGNTAETNRESRARRLINRFNNETQHITS</sequence>
<dbReference type="Pfam" id="PF13895">
    <property type="entry name" value="Ig_2"/>
    <property type="match status" value="1"/>
</dbReference>
<dbReference type="SMART" id="SM00408">
    <property type="entry name" value="IGc2"/>
    <property type="match status" value="21"/>
</dbReference>
<feature type="compositionally biased region" description="Basic and acidic residues" evidence="8">
    <location>
        <begin position="3902"/>
        <end position="3943"/>
    </location>
</feature>
<feature type="domain" description="Ig-like" evidence="10">
    <location>
        <begin position="5482"/>
        <end position="5566"/>
    </location>
</feature>
<feature type="compositionally biased region" description="Basic and acidic residues" evidence="8">
    <location>
        <begin position="4432"/>
        <end position="4484"/>
    </location>
</feature>
<feature type="compositionally biased region" description="Basic and acidic residues" evidence="8">
    <location>
        <begin position="3382"/>
        <end position="3440"/>
    </location>
</feature>
<feature type="compositionally biased region" description="Basic and acidic residues" evidence="8">
    <location>
        <begin position="3577"/>
        <end position="3635"/>
    </location>
</feature>
<feature type="region of interest" description="Disordered" evidence="8">
    <location>
        <begin position="4428"/>
        <end position="4811"/>
    </location>
</feature>
<proteinExistence type="inferred from homology"/>
<feature type="compositionally biased region" description="Basic and acidic residues" evidence="8">
    <location>
        <begin position="2862"/>
        <end position="2920"/>
    </location>
</feature>
<keyword evidence="13" id="KW-1185">Reference proteome</keyword>
<feature type="domain" description="Ig-like" evidence="10">
    <location>
        <begin position="5100"/>
        <end position="5187"/>
    </location>
</feature>
<feature type="domain" description="Ig-like" evidence="10">
    <location>
        <begin position="6637"/>
        <end position="6725"/>
    </location>
</feature>
<feature type="compositionally biased region" description="Basic and acidic residues" evidence="8">
    <location>
        <begin position="4869"/>
        <end position="4921"/>
    </location>
</feature>
<feature type="domain" description="Ig-like" evidence="10">
    <location>
        <begin position="6360"/>
        <end position="6449"/>
    </location>
</feature>
<feature type="region of interest" description="Disordered" evidence="8">
    <location>
        <begin position="901"/>
        <end position="1015"/>
    </location>
</feature>
<dbReference type="SUPFAM" id="SSF49265">
    <property type="entry name" value="Fibronectin type III"/>
    <property type="match status" value="2"/>
</dbReference>
<dbReference type="EnsemblMetazoa" id="XM_044461967.1">
    <property type="protein sequence ID" value="XP_044317902.1"/>
    <property type="gene ID" value="LOC108048860"/>
</dbReference>
<dbReference type="PANTHER" id="PTHR13817:SF171">
    <property type="entry name" value="STRETCHIN-MLCK, ISOFORM U"/>
    <property type="match status" value="1"/>
</dbReference>
<feature type="compositionally biased region" description="Polar residues" evidence="8">
    <location>
        <begin position="6589"/>
        <end position="6603"/>
    </location>
</feature>
<keyword evidence="5" id="KW-0393">Immunoglobulin domain</keyword>
<dbReference type="SMART" id="SM00409">
    <property type="entry name" value="IG"/>
    <property type="match status" value="24"/>
</dbReference>
<dbReference type="Gene3D" id="2.60.40.10">
    <property type="entry name" value="Immunoglobulins"/>
    <property type="match status" value="26"/>
</dbReference>
<feature type="compositionally biased region" description="Basic and acidic residues" evidence="8">
    <location>
        <begin position="4557"/>
        <end position="4614"/>
    </location>
</feature>
<evidence type="ECO:0000256" key="6">
    <source>
        <dbReference type="PROSITE-ProRule" id="PRU10141"/>
    </source>
</evidence>
<feature type="domain" description="Ig-like" evidence="10">
    <location>
        <begin position="5582"/>
        <end position="5668"/>
    </location>
</feature>
<feature type="compositionally biased region" description="Basic and acidic residues" evidence="8">
    <location>
        <begin position="987"/>
        <end position="1003"/>
    </location>
</feature>
<evidence type="ECO:0000259" key="9">
    <source>
        <dbReference type="PROSITE" id="PS50011"/>
    </source>
</evidence>
<dbReference type="CDD" id="cd00096">
    <property type="entry name" value="Ig"/>
    <property type="match status" value="8"/>
</dbReference>
<keyword evidence="3 6" id="KW-0547">Nucleotide-binding</keyword>
<feature type="compositionally biased region" description="Basic and acidic residues" evidence="8">
    <location>
        <begin position="2365"/>
        <end position="2378"/>
    </location>
</feature>
<feature type="compositionally biased region" description="Basic and acidic residues" evidence="8">
    <location>
        <begin position="3707"/>
        <end position="3765"/>
    </location>
</feature>
<feature type="compositionally biased region" description="Basic and acidic residues" evidence="8">
    <location>
        <begin position="3187"/>
        <end position="3245"/>
    </location>
</feature>
<feature type="domain" description="Ig-like" evidence="10">
    <location>
        <begin position="5695"/>
        <end position="5783"/>
    </location>
</feature>
<dbReference type="SMART" id="SM00406">
    <property type="entry name" value="IGv"/>
    <property type="match status" value="5"/>
</dbReference>
<dbReference type="CDD" id="cd14103">
    <property type="entry name" value="STKc_MLCK"/>
    <property type="match status" value="1"/>
</dbReference>
<dbReference type="Pfam" id="PF07679">
    <property type="entry name" value="I-set"/>
    <property type="match status" value="20"/>
</dbReference>
<feature type="compositionally biased region" description="Basic and acidic residues" evidence="8">
    <location>
        <begin position="4622"/>
        <end position="4679"/>
    </location>
</feature>
<feature type="region of interest" description="Disordered" evidence="8">
    <location>
        <begin position="4299"/>
        <end position="4321"/>
    </location>
</feature>
<evidence type="ECO:0000256" key="3">
    <source>
        <dbReference type="ARBA" id="ARBA00022741"/>
    </source>
</evidence>
<feature type="compositionally biased region" description="Polar residues" evidence="8">
    <location>
        <begin position="7887"/>
        <end position="7896"/>
    </location>
</feature>
<feature type="domain" description="Ig-like" evidence="10">
    <location>
        <begin position="5001"/>
        <end position="5088"/>
    </location>
</feature>
<dbReference type="Gene3D" id="1.10.510.10">
    <property type="entry name" value="Transferase(Phosphotransferase) domain 1"/>
    <property type="match status" value="1"/>
</dbReference>
<feature type="domain" description="Ig-like" evidence="10">
    <location>
        <begin position="636"/>
        <end position="714"/>
    </location>
</feature>
<dbReference type="SMART" id="SM00060">
    <property type="entry name" value="FN3"/>
    <property type="match status" value="2"/>
</dbReference>
<feature type="domain" description="Ig-like" evidence="10">
    <location>
        <begin position="235"/>
        <end position="313"/>
    </location>
</feature>
<dbReference type="PROSITE" id="PS50853">
    <property type="entry name" value="FN3"/>
    <property type="match status" value="2"/>
</dbReference>
<feature type="compositionally biased region" description="Basic and acidic residues" evidence="8">
    <location>
        <begin position="4687"/>
        <end position="4744"/>
    </location>
</feature>
<feature type="region of interest" description="Disordered" evidence="8">
    <location>
        <begin position="2271"/>
        <end position="2378"/>
    </location>
</feature>
<feature type="region of interest" description="Disordered" evidence="8">
    <location>
        <begin position="719"/>
        <end position="741"/>
    </location>
</feature>
<feature type="domain" description="Ig-like" evidence="10">
    <location>
        <begin position="336"/>
        <end position="428"/>
    </location>
</feature>
<keyword evidence="7" id="KW-0175">Coiled coil</keyword>
<dbReference type="InterPro" id="IPR013783">
    <property type="entry name" value="Ig-like_fold"/>
</dbReference>